<accession>A0A843X079</accession>
<dbReference type="EMBL" id="NMUH01004118">
    <property type="protein sequence ID" value="MQM08430.1"/>
    <property type="molecule type" value="Genomic_DNA"/>
</dbReference>
<organism evidence="1 2">
    <name type="scientific">Colocasia esculenta</name>
    <name type="common">Wild taro</name>
    <name type="synonym">Arum esculentum</name>
    <dbReference type="NCBI Taxonomy" id="4460"/>
    <lineage>
        <taxon>Eukaryota</taxon>
        <taxon>Viridiplantae</taxon>
        <taxon>Streptophyta</taxon>
        <taxon>Embryophyta</taxon>
        <taxon>Tracheophyta</taxon>
        <taxon>Spermatophyta</taxon>
        <taxon>Magnoliopsida</taxon>
        <taxon>Liliopsida</taxon>
        <taxon>Araceae</taxon>
        <taxon>Aroideae</taxon>
        <taxon>Colocasieae</taxon>
        <taxon>Colocasia</taxon>
    </lineage>
</organism>
<evidence type="ECO:0000313" key="2">
    <source>
        <dbReference type="Proteomes" id="UP000652761"/>
    </source>
</evidence>
<name>A0A843X079_COLES</name>
<comment type="caution">
    <text evidence="1">The sequence shown here is derived from an EMBL/GenBank/DDBJ whole genome shotgun (WGS) entry which is preliminary data.</text>
</comment>
<gene>
    <name evidence="1" type="ORF">Taro_041285</name>
</gene>
<sequence length="97" mass="11171">MLIEVCTSCVVECRRIGKKATRVFFVVPHSKRPRDAVVMSREKSRTRIVTVEVTRSAQTEKTKERRWCAEVVDLGELSTCKTNERARWTDTPTLKST</sequence>
<proteinExistence type="predicted"/>
<dbReference type="AlphaFoldDB" id="A0A843X079"/>
<evidence type="ECO:0000313" key="1">
    <source>
        <dbReference type="EMBL" id="MQM08430.1"/>
    </source>
</evidence>
<reference evidence="1" key="1">
    <citation type="submission" date="2017-07" db="EMBL/GenBank/DDBJ databases">
        <title>Taro Niue Genome Assembly and Annotation.</title>
        <authorList>
            <person name="Atibalentja N."/>
            <person name="Keating K."/>
            <person name="Fields C.J."/>
        </authorList>
    </citation>
    <scope>NUCLEOTIDE SEQUENCE</scope>
    <source>
        <strain evidence="1">Niue_2</strain>
        <tissue evidence="1">Leaf</tissue>
    </source>
</reference>
<dbReference type="Proteomes" id="UP000652761">
    <property type="component" value="Unassembled WGS sequence"/>
</dbReference>
<keyword evidence="2" id="KW-1185">Reference proteome</keyword>
<protein>
    <submittedName>
        <fullName evidence="1">Uncharacterized protein</fullName>
    </submittedName>
</protein>